<dbReference type="OrthoDB" id="72299at2"/>
<gene>
    <name evidence="2" type="ORF">AUC60_06920</name>
</gene>
<sequence>MSPSIFVSSTFTDLQHHRKLVLDAIGSLEFASQAMEVFGALPGTPKDECLRLVRSADIYIGIFAMRYGFVDPLSSKSLTQLEYEEAQVVHLPSLIYIIDEDTHTVLPKFVDTGAEAEKLRVFKKILKNNHVVNFYSSPDDLVKKVTQDIVRLVSAAGNKPTARVLAKLSQNAVKRHPLTPPRFQFLKQRTAHIFNDKIPSAILQEAFELVLGGDKMAAAFLLTRGASISLDDAIDGLMEFEKILIEILRNNEHYQRTEKQS</sequence>
<proteinExistence type="predicted"/>
<keyword evidence="3" id="KW-1185">Reference proteome</keyword>
<evidence type="ECO:0000313" key="2">
    <source>
        <dbReference type="EMBL" id="OUM74475.1"/>
    </source>
</evidence>
<accession>A0A1Y3P3P8</accession>
<dbReference type="RefSeq" id="WP_087265360.1">
    <property type="nucleotide sequence ID" value="NZ_JBJGBV010000017.1"/>
</dbReference>
<feature type="domain" description="DUF4062" evidence="1">
    <location>
        <begin position="5"/>
        <end position="86"/>
    </location>
</feature>
<evidence type="ECO:0000313" key="3">
    <source>
        <dbReference type="Proteomes" id="UP000195440"/>
    </source>
</evidence>
<dbReference type="AlphaFoldDB" id="A0A1Y3P3P8"/>
<dbReference type="Pfam" id="PF13271">
    <property type="entry name" value="DUF4062"/>
    <property type="match status" value="1"/>
</dbReference>
<protein>
    <recommendedName>
        <fullName evidence="1">DUF4062 domain-containing protein</fullName>
    </recommendedName>
</protein>
<name>A0A1Y3P3P8_9PSED</name>
<comment type="caution">
    <text evidence="2">The sequence shown here is derived from an EMBL/GenBank/DDBJ whole genome shotgun (WGS) entry which is preliminary data.</text>
</comment>
<reference evidence="2 3" key="1">
    <citation type="journal article" date="2017" name="Syst. Appl. Microbiol.">
        <title>Pseudomonas caspiana sp. nov., a citrus pathogen in the Pseudomonas syringae phylogenetic group.</title>
        <authorList>
            <person name="Busquets A."/>
            <person name="Gomila M."/>
            <person name="Beiki F."/>
            <person name="Mulet M."/>
            <person name="Rahimian H."/>
            <person name="Garcia-Valdes E."/>
            <person name="Lalucat J."/>
        </authorList>
    </citation>
    <scope>NUCLEOTIDE SEQUENCE [LARGE SCALE GENOMIC DNA]</scope>
    <source>
        <strain evidence="2 3">FBF102</strain>
    </source>
</reference>
<dbReference type="InterPro" id="IPR025139">
    <property type="entry name" value="DUF4062"/>
</dbReference>
<dbReference type="Proteomes" id="UP000195440">
    <property type="component" value="Unassembled WGS sequence"/>
</dbReference>
<organism evidence="2 3">
    <name type="scientific">Pseudomonas caspiana</name>
    <dbReference type="NCBI Taxonomy" id="1451454"/>
    <lineage>
        <taxon>Bacteria</taxon>
        <taxon>Pseudomonadati</taxon>
        <taxon>Pseudomonadota</taxon>
        <taxon>Gammaproteobacteria</taxon>
        <taxon>Pseudomonadales</taxon>
        <taxon>Pseudomonadaceae</taxon>
        <taxon>Pseudomonas</taxon>
    </lineage>
</organism>
<evidence type="ECO:0000259" key="1">
    <source>
        <dbReference type="Pfam" id="PF13271"/>
    </source>
</evidence>
<dbReference type="EMBL" id="LOHF01000004">
    <property type="protein sequence ID" value="OUM74475.1"/>
    <property type="molecule type" value="Genomic_DNA"/>
</dbReference>